<feature type="signal peptide" evidence="1">
    <location>
        <begin position="1"/>
        <end position="25"/>
    </location>
</feature>
<accession>A0ABT5SB47</accession>
<keyword evidence="1" id="KW-0732">Signal</keyword>
<comment type="caution">
    <text evidence="2">The sequence shown here is derived from an EMBL/GenBank/DDBJ whole genome shotgun (WGS) entry which is preliminary data.</text>
</comment>
<evidence type="ECO:0000313" key="3">
    <source>
        <dbReference type="Proteomes" id="UP001151478"/>
    </source>
</evidence>
<evidence type="ECO:0008006" key="4">
    <source>
        <dbReference type="Google" id="ProtNLM"/>
    </source>
</evidence>
<dbReference type="RefSeq" id="WP_274270427.1">
    <property type="nucleotide sequence ID" value="NZ_JAOSLC020000003.1"/>
</dbReference>
<proteinExistence type="predicted"/>
<name>A0ABT5SB47_9FLAO</name>
<dbReference type="Proteomes" id="UP001151478">
    <property type="component" value="Unassembled WGS sequence"/>
</dbReference>
<sequence length="234" mass="25350">MNNFYRFKILLLSLFLVFFSCETLEDDSDIYNPPSDTGNSNSSNWSNGYWLKSSGNTYMDLSNSVPVFCANGNVVGGTYSDLRWEDANTAFFTLYNNGDERILRITKSGSNLILAPWDEISQSTNNPSTYTPVSDFPCSGSNSGGGGGNNSTTEGKVAFFVKSDKGCGNITITVDGNTTKTISQYYTQGINGCSEGTIFTLSQGSHSFTATCGNYTWSSTFTITADGCLTFELT</sequence>
<keyword evidence="3" id="KW-1185">Reference proteome</keyword>
<dbReference type="EMBL" id="JAOSLC020000003">
    <property type="protein sequence ID" value="MDD7915064.1"/>
    <property type="molecule type" value="Genomic_DNA"/>
</dbReference>
<evidence type="ECO:0000313" key="2">
    <source>
        <dbReference type="EMBL" id="MDD7915064.1"/>
    </source>
</evidence>
<organism evidence="2 3">
    <name type="scientific">Polaribacter ponticola</name>
    <dbReference type="NCBI Taxonomy" id="2978475"/>
    <lineage>
        <taxon>Bacteria</taxon>
        <taxon>Pseudomonadati</taxon>
        <taxon>Bacteroidota</taxon>
        <taxon>Flavobacteriia</taxon>
        <taxon>Flavobacteriales</taxon>
        <taxon>Flavobacteriaceae</taxon>
    </lineage>
</organism>
<evidence type="ECO:0000256" key="1">
    <source>
        <dbReference type="SAM" id="SignalP"/>
    </source>
</evidence>
<protein>
    <recommendedName>
        <fullName evidence="4">Lipocalin-like domain-containing protein</fullName>
    </recommendedName>
</protein>
<feature type="chain" id="PRO_5045604323" description="Lipocalin-like domain-containing protein" evidence="1">
    <location>
        <begin position="26"/>
        <end position="234"/>
    </location>
</feature>
<gene>
    <name evidence="2" type="ORF">N5A56_011855</name>
</gene>
<reference evidence="2" key="1">
    <citation type="submission" date="2023-02" db="EMBL/GenBank/DDBJ databases">
        <title>Polaribacter ponticola sp. nov., isolated from seawater.</title>
        <authorList>
            <person name="Baek J.H."/>
            <person name="Kim J.M."/>
            <person name="Choi D.G."/>
            <person name="Jeon C.O."/>
        </authorList>
    </citation>
    <scope>NUCLEOTIDE SEQUENCE</scope>
    <source>
        <strain evidence="2">MSW5</strain>
    </source>
</reference>
<dbReference type="PROSITE" id="PS51257">
    <property type="entry name" value="PROKAR_LIPOPROTEIN"/>
    <property type="match status" value="1"/>
</dbReference>